<dbReference type="InterPro" id="IPR027417">
    <property type="entry name" value="P-loop_NTPase"/>
</dbReference>
<name>A0ABP0QGP7_9DINO</name>
<dbReference type="SUPFAM" id="SSF52540">
    <property type="entry name" value="P-loop containing nucleoside triphosphate hydrolases"/>
    <property type="match status" value="1"/>
</dbReference>
<feature type="domain" description="DNA2/NAM7 helicase-like C-terminal" evidence="6">
    <location>
        <begin position="2"/>
        <end position="85"/>
    </location>
</feature>
<feature type="compositionally biased region" description="Basic and acidic residues" evidence="5">
    <location>
        <begin position="132"/>
        <end position="150"/>
    </location>
</feature>
<keyword evidence="1" id="KW-0547">Nucleotide-binding</keyword>
<gene>
    <name evidence="7" type="ORF">SCF082_LOCUS41213</name>
</gene>
<dbReference type="Proteomes" id="UP001642464">
    <property type="component" value="Unassembled WGS sequence"/>
</dbReference>
<dbReference type="InterPro" id="IPR047187">
    <property type="entry name" value="SF1_C_Upf1"/>
</dbReference>
<dbReference type="CDD" id="cd18808">
    <property type="entry name" value="SF1_C_Upf1"/>
    <property type="match status" value="1"/>
</dbReference>
<dbReference type="Gene3D" id="3.40.50.300">
    <property type="entry name" value="P-loop containing nucleotide triphosphate hydrolases"/>
    <property type="match status" value="1"/>
</dbReference>
<keyword evidence="3 7" id="KW-0347">Helicase</keyword>
<reference evidence="7 8" key="1">
    <citation type="submission" date="2024-02" db="EMBL/GenBank/DDBJ databases">
        <authorList>
            <person name="Chen Y."/>
            <person name="Shah S."/>
            <person name="Dougan E. K."/>
            <person name="Thang M."/>
            <person name="Chan C."/>
        </authorList>
    </citation>
    <scope>NUCLEOTIDE SEQUENCE [LARGE SCALE GENOMIC DNA]</scope>
</reference>
<dbReference type="InterPro" id="IPR041679">
    <property type="entry name" value="DNA2/NAM7-like_C"/>
</dbReference>
<keyword evidence="8" id="KW-1185">Reference proteome</keyword>
<evidence type="ECO:0000256" key="2">
    <source>
        <dbReference type="ARBA" id="ARBA00022801"/>
    </source>
</evidence>
<keyword evidence="4" id="KW-0067">ATP-binding</keyword>
<dbReference type="InterPro" id="IPR050534">
    <property type="entry name" value="Coronavir_polyprotein_1ab"/>
</dbReference>
<evidence type="ECO:0000256" key="4">
    <source>
        <dbReference type="ARBA" id="ARBA00022840"/>
    </source>
</evidence>
<protein>
    <submittedName>
        <fullName evidence="7">Helicase required for RNAi-mediated heterochromatin assembly 1</fullName>
    </submittedName>
</protein>
<comment type="caution">
    <text evidence="7">The sequence shown here is derived from an EMBL/GenBank/DDBJ whole genome shotgun (WGS) entry which is preliminary data.</text>
</comment>
<evidence type="ECO:0000259" key="6">
    <source>
        <dbReference type="Pfam" id="PF13087"/>
    </source>
</evidence>
<sequence length="200" mass="21423">MIITLYKPQAALLEETLRKFLPKKLESGSIKVATVDASQGSEAPHIILSTVRSNGNQSIGFASNPRRLCVAISRAQKTLTVFGNASVFQQSRPHWQQVVEHFRREGTLQATSEGALSGSLKEFVEGRAVKMVEARPARSDQSKGGKDSKGGKGGKGGKGCTSSKGIGKGKGMGKGKGFDRCLYWSPGNLRSGIKGARRIY</sequence>
<evidence type="ECO:0000256" key="3">
    <source>
        <dbReference type="ARBA" id="ARBA00022806"/>
    </source>
</evidence>
<feature type="compositionally biased region" description="Gly residues" evidence="5">
    <location>
        <begin position="166"/>
        <end position="175"/>
    </location>
</feature>
<evidence type="ECO:0000313" key="7">
    <source>
        <dbReference type="EMBL" id="CAK9087189.1"/>
    </source>
</evidence>
<dbReference type="Pfam" id="PF13087">
    <property type="entry name" value="AAA_12"/>
    <property type="match status" value="1"/>
</dbReference>
<dbReference type="EMBL" id="CAXAMM010039551">
    <property type="protein sequence ID" value="CAK9087189.1"/>
    <property type="molecule type" value="Genomic_DNA"/>
</dbReference>
<organism evidence="7 8">
    <name type="scientific">Durusdinium trenchii</name>
    <dbReference type="NCBI Taxonomy" id="1381693"/>
    <lineage>
        <taxon>Eukaryota</taxon>
        <taxon>Sar</taxon>
        <taxon>Alveolata</taxon>
        <taxon>Dinophyceae</taxon>
        <taxon>Suessiales</taxon>
        <taxon>Symbiodiniaceae</taxon>
        <taxon>Durusdinium</taxon>
    </lineage>
</organism>
<dbReference type="GO" id="GO:0004386">
    <property type="term" value="F:helicase activity"/>
    <property type="evidence" value="ECO:0007669"/>
    <property type="project" value="UniProtKB-KW"/>
</dbReference>
<evidence type="ECO:0000256" key="1">
    <source>
        <dbReference type="ARBA" id="ARBA00022741"/>
    </source>
</evidence>
<dbReference type="PANTHER" id="PTHR43788">
    <property type="entry name" value="DNA2/NAM7 HELICASE FAMILY MEMBER"/>
    <property type="match status" value="1"/>
</dbReference>
<evidence type="ECO:0000256" key="5">
    <source>
        <dbReference type="SAM" id="MobiDB-lite"/>
    </source>
</evidence>
<accession>A0ABP0QGP7</accession>
<evidence type="ECO:0000313" key="8">
    <source>
        <dbReference type="Proteomes" id="UP001642464"/>
    </source>
</evidence>
<feature type="region of interest" description="Disordered" evidence="5">
    <location>
        <begin position="132"/>
        <end position="177"/>
    </location>
</feature>
<dbReference type="PANTHER" id="PTHR43788:SF16">
    <property type="entry name" value="HELICASE WITH ZINC FINGER 2"/>
    <property type="match status" value="1"/>
</dbReference>
<proteinExistence type="predicted"/>
<keyword evidence="2" id="KW-0378">Hydrolase</keyword>